<gene>
    <name evidence="8" type="primary">egt</name>
    <name evidence="8" type="ORF">H4Q86_127</name>
</gene>
<sequence>MHRVILAALLAFNTALGANILCVFPTPSYSHQNVFAAYVDMLTLDGHNVTVIGPFARNAPHVTEIVSNLSADHFAELLQKSISTKKLGVVADETTVTATNYVSLIDLVERQFTSTNVNNFIAHKEDNRYDLVVCEAYLAMNLIFGYLFQAPVIQLSSGHGTRENFEQMNKGVMYDVDVYPNMWRSNFESNTSEHTLAREWKQLEIVQEMRLKSMYGNNIPSMTKLKQNVVMMFVNVPAIMDNNRPVSANVQYLGGLHLKPANTIHDQQLNEFINRKSTVVYVSFGSIVECTSMTYETLAELLRVFQALPYNVLWRVDDSIHLMFNISSNIMTRNWFNQRDILDHDNVKLFVTQGGVQSVDEALDSGVPMVGIPMMGDQFLNVRRLVQLGVAQSVDLLKLKKEKMLKKIVNIVNNQSYYDRVLNLRTYIRTISVNSARKVLWHTNKILRYHTLLSTYNKKL</sequence>
<dbReference type="InterPro" id="IPR050271">
    <property type="entry name" value="UDP-glycosyltransferase"/>
</dbReference>
<evidence type="ECO:0000256" key="2">
    <source>
        <dbReference type="ARBA" id="ARBA00013904"/>
    </source>
</evidence>
<evidence type="ECO:0000256" key="4">
    <source>
        <dbReference type="ARBA" id="ARBA00022679"/>
    </source>
</evidence>
<keyword evidence="4 6" id="KW-0808">Transferase</keyword>
<comment type="similarity">
    <text evidence="1 6 7">Belongs to the UDP-glycosyltransferase family.</text>
</comment>
<dbReference type="PROSITE" id="PS00375">
    <property type="entry name" value="UDPGT"/>
    <property type="match status" value="1"/>
</dbReference>
<keyword evidence="9" id="KW-1185">Reference proteome</keyword>
<dbReference type="InterPro" id="IPR002213">
    <property type="entry name" value="UDP_glucos_trans"/>
</dbReference>
<evidence type="ECO:0000256" key="7">
    <source>
        <dbReference type="RuleBase" id="RU003718"/>
    </source>
</evidence>
<dbReference type="PANTHER" id="PTHR48043:SF159">
    <property type="entry name" value="EG:EG0003.4 PROTEIN-RELATED"/>
    <property type="match status" value="1"/>
</dbReference>
<keyword evidence="3 6" id="KW-0328">Glycosyltransferase</keyword>
<keyword evidence="5" id="KW-0732">Signal</keyword>
<dbReference type="GeneID" id="80539491"/>
<evidence type="ECO:0000256" key="1">
    <source>
        <dbReference type="ARBA" id="ARBA00009995"/>
    </source>
</evidence>
<dbReference type="SUPFAM" id="SSF53756">
    <property type="entry name" value="UDP-Glycosyltransferase/glycogen phosphorylase"/>
    <property type="match status" value="1"/>
</dbReference>
<dbReference type="PIRSF" id="PIRSF000476">
    <property type="entry name" value="Ecdystd_UDP_glucosyltfrase"/>
    <property type="match status" value="1"/>
</dbReference>
<dbReference type="RefSeq" id="YP_010800845.1">
    <property type="nucleotide sequence ID" value="NC_076905.1"/>
</dbReference>
<proteinExistence type="inferred from homology"/>
<dbReference type="Proteomes" id="UP000829694">
    <property type="component" value="Segment"/>
</dbReference>
<dbReference type="CDD" id="cd03784">
    <property type="entry name" value="GT1_Gtf-like"/>
    <property type="match status" value="1"/>
</dbReference>
<evidence type="ECO:0000256" key="6">
    <source>
        <dbReference type="PIRNR" id="PIRNR000476"/>
    </source>
</evidence>
<comment type="function">
    <text evidence="6">Catalyzes the transfer of glucose from UDP-glucose to ecdysteroids which are insect molting hormones.</text>
</comment>
<accession>A0AAE7SYA8</accession>
<dbReference type="InterPro" id="IPR016224">
    <property type="entry name" value="Ecdysteroid_UDP-Glc_Trfase"/>
</dbReference>
<evidence type="ECO:0000256" key="5">
    <source>
        <dbReference type="ARBA" id="ARBA00022729"/>
    </source>
</evidence>
<dbReference type="GO" id="GO:0008194">
    <property type="term" value="F:UDP-glycosyltransferase activity"/>
    <property type="evidence" value="ECO:0007669"/>
    <property type="project" value="InterPro"/>
</dbReference>
<evidence type="ECO:0000313" key="9">
    <source>
        <dbReference type="Proteomes" id="UP000829694"/>
    </source>
</evidence>
<protein>
    <recommendedName>
        <fullName evidence="2 6">Ecdysteroid UDP-glucosyltransferase</fullName>
        <ecNumber evidence="6">2.4.1.-</ecNumber>
    </recommendedName>
</protein>
<evidence type="ECO:0000313" key="8">
    <source>
        <dbReference type="EMBL" id="QOD40090.1"/>
    </source>
</evidence>
<dbReference type="PANTHER" id="PTHR48043">
    <property type="entry name" value="EG:EG0003.4 PROTEIN-RELATED"/>
    <property type="match status" value="1"/>
</dbReference>
<dbReference type="EMBL" id="MT844067">
    <property type="protein sequence ID" value="QOD40090.1"/>
    <property type="molecule type" value="Genomic_DNA"/>
</dbReference>
<dbReference type="Pfam" id="PF00201">
    <property type="entry name" value="UDPGT"/>
    <property type="match status" value="1"/>
</dbReference>
<dbReference type="InterPro" id="IPR035595">
    <property type="entry name" value="UDP_glycos_trans_CS"/>
</dbReference>
<dbReference type="EC" id="2.4.1.-" evidence="6"/>
<organism evidence="8 9">
    <name type="scientific">Matsumuraeses phaseoli granulovirus</name>
    <dbReference type="NCBI Taxonomy" id="2760664"/>
    <lineage>
        <taxon>Viruses</taxon>
        <taxon>Viruses incertae sedis</taxon>
        <taxon>Naldaviricetes</taxon>
        <taxon>Lefavirales</taxon>
        <taxon>Baculoviridae</taxon>
        <taxon>Betabaculovirus</taxon>
        <taxon>Betabaculovirus maphaseoli</taxon>
    </lineage>
</organism>
<dbReference type="FunFam" id="3.40.50.2000:FF:000021">
    <property type="entry name" value="UDP-glucuronosyltransferase"/>
    <property type="match status" value="1"/>
</dbReference>
<reference evidence="8" key="1">
    <citation type="journal article" date="2020" name="Viruses">
        <title>Genome Analysis of a Novel Clade b Betabaculovirus Isolated from the Legume Pest Matsumuraeses phaseoli (Lepidoptera: Tortricidae).</title>
        <authorList>
            <person name="Shu R."/>
            <person name="Meng Q."/>
            <person name="Miao L."/>
            <person name="Liang H."/>
            <person name="Chen J."/>
            <person name="Xu Y."/>
            <person name="Cheng L."/>
            <person name="Jin W."/>
            <person name="Qin Q."/>
            <person name="Zhang H."/>
        </authorList>
    </citation>
    <scope>NUCLEOTIDE SEQUENCE</scope>
    <source>
        <strain evidence="8">IOZ01</strain>
    </source>
</reference>
<name>A0AAE7SYA8_9BBAC</name>
<evidence type="ECO:0000256" key="3">
    <source>
        <dbReference type="ARBA" id="ARBA00022676"/>
    </source>
</evidence>
<dbReference type="Gene3D" id="3.40.50.2000">
    <property type="entry name" value="Glycogen Phosphorylase B"/>
    <property type="match status" value="1"/>
</dbReference>
<dbReference type="KEGG" id="vg:80539491"/>